<dbReference type="CDD" id="cd21140">
    <property type="entry name" value="Cas6_I-like"/>
    <property type="match status" value="1"/>
</dbReference>
<evidence type="ECO:0000259" key="4">
    <source>
        <dbReference type="Pfam" id="PF01881"/>
    </source>
</evidence>
<dbReference type="PANTHER" id="PTHR36984:SF1">
    <property type="entry name" value="CRISPR-ASSOCIATED ENDORIBONUCLEASE CAS6 1"/>
    <property type="match status" value="1"/>
</dbReference>
<dbReference type="GO" id="GO:0051607">
    <property type="term" value="P:defense response to virus"/>
    <property type="evidence" value="ECO:0007669"/>
    <property type="project" value="UniProtKB-KW"/>
</dbReference>
<evidence type="ECO:0000313" key="6">
    <source>
        <dbReference type="Proteomes" id="UP001165092"/>
    </source>
</evidence>
<name>A0A9W6P348_9ACTN</name>
<dbReference type="PANTHER" id="PTHR36984">
    <property type="entry name" value="CRISPR-ASSOCIATED ENDORIBONUCLEASE CAS6 1"/>
    <property type="match status" value="1"/>
</dbReference>
<evidence type="ECO:0000256" key="1">
    <source>
        <dbReference type="ARBA" id="ARBA00005937"/>
    </source>
</evidence>
<organism evidence="5 6">
    <name type="scientific">Nocardiopsis ansamitocini</name>
    <dbReference type="NCBI Taxonomy" id="1670832"/>
    <lineage>
        <taxon>Bacteria</taxon>
        <taxon>Bacillati</taxon>
        <taxon>Actinomycetota</taxon>
        <taxon>Actinomycetes</taxon>
        <taxon>Streptosporangiales</taxon>
        <taxon>Nocardiopsidaceae</taxon>
        <taxon>Nocardiopsis</taxon>
    </lineage>
</organism>
<comment type="caution">
    <text evidence="5">The sequence shown here is derived from an EMBL/GenBank/DDBJ whole genome shotgun (WGS) entry which is preliminary data.</text>
</comment>
<keyword evidence="3" id="KW-0051">Antiviral defense</keyword>
<feature type="domain" description="CRISPR associated protein Cas6 C-terminal" evidence="4">
    <location>
        <begin position="121"/>
        <end position="240"/>
    </location>
</feature>
<dbReference type="EMBL" id="BSQG01000001">
    <property type="protein sequence ID" value="GLU46286.1"/>
    <property type="molecule type" value="Genomic_DNA"/>
</dbReference>
<sequence length="242" mass="25464">MRLRVGVRTSATSLPWAQVLKPGRGLVYDLLAHGAPEVGARLHEEGTGPFGMVPFGHGAPMFASARRKRGVYAVGGSGCVELGSPLPDVVHGLAKGLVGREVVDWGGTAFRIESVSVLEAPAFASGRARLRTSTPVVMKGSGRDDEGVRAKREAWVLPEEAEFAQYFAQNLRRKAVTLGLDEEVSVEAVTWVGPKRSFAVGGGLKPGAPVEVELVGAPEVLQGIWSWGLGQANSAGFGWVAA</sequence>
<evidence type="ECO:0000313" key="5">
    <source>
        <dbReference type="EMBL" id="GLU46286.1"/>
    </source>
</evidence>
<dbReference type="InterPro" id="IPR049435">
    <property type="entry name" value="Cas_Cas6_C"/>
</dbReference>
<comment type="similarity">
    <text evidence="1">Belongs to the CRISPR-associated protein Cas6/Cse3/CasE family.</text>
</comment>
<reference evidence="5" key="1">
    <citation type="submission" date="2023-02" db="EMBL/GenBank/DDBJ databases">
        <title>Nocardiopsis ansamitocini NBRC 112285.</title>
        <authorList>
            <person name="Ichikawa N."/>
            <person name="Sato H."/>
            <person name="Tonouchi N."/>
        </authorList>
    </citation>
    <scope>NUCLEOTIDE SEQUENCE</scope>
    <source>
        <strain evidence="5">NBRC 112285</strain>
    </source>
</reference>
<protein>
    <recommendedName>
        <fullName evidence="4">CRISPR associated protein Cas6 C-terminal domain-containing protein</fullName>
    </recommendedName>
</protein>
<keyword evidence="2" id="KW-0694">RNA-binding</keyword>
<dbReference type="InterPro" id="IPR010156">
    <property type="entry name" value="CRISPR-assoc_prot_Cas6"/>
</dbReference>
<dbReference type="GO" id="GO:0003723">
    <property type="term" value="F:RNA binding"/>
    <property type="evidence" value="ECO:0007669"/>
    <property type="project" value="UniProtKB-KW"/>
</dbReference>
<dbReference type="Proteomes" id="UP001165092">
    <property type="component" value="Unassembled WGS sequence"/>
</dbReference>
<keyword evidence="6" id="KW-1185">Reference proteome</keyword>
<dbReference type="AlphaFoldDB" id="A0A9W6P348"/>
<proteinExistence type="inferred from homology"/>
<evidence type="ECO:0000256" key="3">
    <source>
        <dbReference type="ARBA" id="ARBA00023118"/>
    </source>
</evidence>
<dbReference type="GO" id="GO:0016788">
    <property type="term" value="F:hydrolase activity, acting on ester bonds"/>
    <property type="evidence" value="ECO:0007669"/>
    <property type="project" value="InterPro"/>
</dbReference>
<accession>A0A9W6P348</accession>
<dbReference type="Gene3D" id="3.30.70.1900">
    <property type="match status" value="1"/>
</dbReference>
<dbReference type="Pfam" id="PF01881">
    <property type="entry name" value="Cas_Cas6_C"/>
    <property type="match status" value="1"/>
</dbReference>
<evidence type="ECO:0000256" key="2">
    <source>
        <dbReference type="ARBA" id="ARBA00022884"/>
    </source>
</evidence>
<gene>
    <name evidence="5" type="ORF">Nans01_06370</name>
</gene>
<dbReference type="RefSeq" id="WP_285757135.1">
    <property type="nucleotide sequence ID" value="NZ_BSQG01000001.1"/>
</dbReference>